<dbReference type="Pfam" id="PF00270">
    <property type="entry name" value="DEAD"/>
    <property type="match status" value="1"/>
</dbReference>
<evidence type="ECO:0000313" key="15">
    <source>
        <dbReference type="EMBL" id="EKJ79698.1"/>
    </source>
</evidence>
<feature type="compositionally biased region" description="Basic and acidic residues" evidence="11">
    <location>
        <begin position="25"/>
        <end position="35"/>
    </location>
</feature>
<evidence type="ECO:0000313" key="16">
    <source>
        <dbReference type="Proteomes" id="UP000007978"/>
    </source>
</evidence>
<dbReference type="InterPro" id="IPR014001">
    <property type="entry name" value="Helicase_ATP-bd"/>
</dbReference>
<evidence type="ECO:0000259" key="14">
    <source>
        <dbReference type="PROSITE" id="PS51195"/>
    </source>
</evidence>
<dbReference type="GO" id="GO:0030515">
    <property type="term" value="F:snoRNA binding"/>
    <property type="evidence" value="ECO:0007669"/>
    <property type="project" value="EnsemblFungi"/>
</dbReference>
<keyword evidence="5 10" id="KW-0347">Helicase</keyword>
<keyword evidence="3 10" id="KW-0547">Nucleotide-binding</keyword>
<dbReference type="InterPro" id="IPR000629">
    <property type="entry name" value="RNA-helicase_DEAD-box_CS"/>
</dbReference>
<dbReference type="eggNOG" id="KOG0331">
    <property type="taxonomic scope" value="Eukaryota"/>
</dbReference>
<feature type="short sequence motif" description="Q motif" evidence="9">
    <location>
        <begin position="137"/>
        <end position="165"/>
    </location>
</feature>
<protein>
    <recommendedName>
        <fullName evidence="2">RNA helicase</fullName>
        <ecNumber evidence="2">3.6.4.13</ecNumber>
    </recommendedName>
</protein>
<evidence type="ECO:0000256" key="9">
    <source>
        <dbReference type="PROSITE-ProRule" id="PRU00552"/>
    </source>
</evidence>
<dbReference type="SMART" id="SM00490">
    <property type="entry name" value="HELICc"/>
    <property type="match status" value="1"/>
</dbReference>
<feature type="domain" description="DEAD-box RNA helicase Q" evidence="14">
    <location>
        <begin position="137"/>
        <end position="165"/>
    </location>
</feature>
<dbReference type="GO" id="GO:0071042">
    <property type="term" value="P:nuclear polyadenylation-dependent mRNA catabolic process"/>
    <property type="evidence" value="ECO:0007669"/>
    <property type="project" value="EnsemblFungi"/>
</dbReference>
<evidence type="ECO:0000256" key="8">
    <source>
        <dbReference type="ARBA" id="ARBA00047984"/>
    </source>
</evidence>
<reference evidence="15 16" key="1">
    <citation type="journal article" date="2012" name="PLoS Pathog.">
        <title>Comparative pathogenomics reveals horizontally acquired novel virulence genes in fungi infecting cereal hosts.</title>
        <authorList>
            <person name="Gardiner D.M."/>
            <person name="McDonald M.C."/>
            <person name="Covarelli L."/>
            <person name="Solomon P.S."/>
            <person name="Rusu A.G."/>
            <person name="Marshall M."/>
            <person name="Kazan K."/>
            <person name="Chakraborty S."/>
            <person name="McDonald B.A."/>
            <person name="Manners J.M."/>
        </authorList>
    </citation>
    <scope>NUCLEOTIDE SEQUENCE [LARGE SCALE GENOMIC DNA]</scope>
    <source>
        <strain evidence="15 16">CS3096</strain>
    </source>
</reference>
<organism evidence="15 16">
    <name type="scientific">Fusarium pseudograminearum (strain CS3096)</name>
    <name type="common">Wheat and barley crown-rot fungus</name>
    <dbReference type="NCBI Taxonomy" id="1028729"/>
    <lineage>
        <taxon>Eukaryota</taxon>
        <taxon>Fungi</taxon>
        <taxon>Dikarya</taxon>
        <taxon>Ascomycota</taxon>
        <taxon>Pezizomycotina</taxon>
        <taxon>Sordariomycetes</taxon>
        <taxon>Hypocreomycetidae</taxon>
        <taxon>Hypocreales</taxon>
        <taxon>Nectriaceae</taxon>
        <taxon>Fusarium</taxon>
    </lineage>
</organism>
<comment type="similarity">
    <text evidence="10">Belongs to the DEAD box helicase family.</text>
</comment>
<dbReference type="HOGENOM" id="CLU_003041_16_9_1"/>
<dbReference type="Gene3D" id="3.40.50.300">
    <property type="entry name" value="P-loop containing nucleotide triphosphate hydrolases"/>
    <property type="match status" value="2"/>
</dbReference>
<dbReference type="PROSITE" id="PS51195">
    <property type="entry name" value="Q_MOTIF"/>
    <property type="match status" value="1"/>
</dbReference>
<dbReference type="InterPro" id="IPR014014">
    <property type="entry name" value="RNA_helicase_DEAD_Q_motif"/>
</dbReference>
<dbReference type="CDD" id="cd18787">
    <property type="entry name" value="SF2_C_DEAD"/>
    <property type="match status" value="1"/>
</dbReference>
<evidence type="ECO:0000256" key="7">
    <source>
        <dbReference type="ARBA" id="ARBA00023242"/>
    </source>
</evidence>
<evidence type="ECO:0000256" key="1">
    <source>
        <dbReference type="ARBA" id="ARBA00004123"/>
    </source>
</evidence>
<gene>
    <name evidence="15" type="ORF">FPSE_00152</name>
</gene>
<dbReference type="GO" id="GO:0005524">
    <property type="term" value="F:ATP binding"/>
    <property type="evidence" value="ECO:0007669"/>
    <property type="project" value="UniProtKB-KW"/>
</dbReference>
<comment type="catalytic activity">
    <reaction evidence="8">
        <text>ATP + H2O = ADP + phosphate + H(+)</text>
        <dbReference type="Rhea" id="RHEA:13065"/>
        <dbReference type="ChEBI" id="CHEBI:15377"/>
        <dbReference type="ChEBI" id="CHEBI:15378"/>
        <dbReference type="ChEBI" id="CHEBI:30616"/>
        <dbReference type="ChEBI" id="CHEBI:43474"/>
        <dbReference type="ChEBI" id="CHEBI:456216"/>
        <dbReference type="EC" id="3.6.4.13"/>
    </reaction>
</comment>
<feature type="domain" description="Helicase C-terminal" evidence="13">
    <location>
        <begin position="371"/>
        <end position="518"/>
    </location>
</feature>
<dbReference type="PROSITE" id="PS51194">
    <property type="entry name" value="HELICASE_CTER"/>
    <property type="match status" value="1"/>
</dbReference>
<dbReference type="GO" id="GO:0003729">
    <property type="term" value="F:mRNA binding"/>
    <property type="evidence" value="ECO:0007669"/>
    <property type="project" value="EnsemblFungi"/>
</dbReference>
<dbReference type="PROSITE" id="PS51192">
    <property type="entry name" value="HELICASE_ATP_BIND_1"/>
    <property type="match status" value="1"/>
</dbReference>
<dbReference type="InterPro" id="IPR001650">
    <property type="entry name" value="Helicase_C-like"/>
</dbReference>
<keyword evidence="4 10" id="KW-0378">Hydrolase</keyword>
<dbReference type="KEGG" id="fpu:FPSE_00152"/>
<dbReference type="CDD" id="cd17966">
    <property type="entry name" value="DEADc_DDX5_DDX17"/>
    <property type="match status" value="1"/>
</dbReference>
<dbReference type="GeneID" id="20358772"/>
<dbReference type="GO" id="GO:0016787">
    <property type="term" value="F:hydrolase activity"/>
    <property type="evidence" value="ECO:0007669"/>
    <property type="project" value="UniProtKB-KW"/>
</dbReference>
<evidence type="ECO:0000256" key="11">
    <source>
        <dbReference type="SAM" id="MobiDB-lite"/>
    </source>
</evidence>
<evidence type="ECO:0000256" key="6">
    <source>
        <dbReference type="ARBA" id="ARBA00022840"/>
    </source>
</evidence>
<dbReference type="Pfam" id="PF00271">
    <property type="entry name" value="Helicase_C"/>
    <property type="match status" value="1"/>
</dbReference>
<dbReference type="Proteomes" id="UP000007978">
    <property type="component" value="Chromosome 2"/>
</dbReference>
<evidence type="ECO:0000256" key="5">
    <source>
        <dbReference type="ARBA" id="ARBA00022806"/>
    </source>
</evidence>
<dbReference type="RefSeq" id="XP_009251547.1">
    <property type="nucleotide sequence ID" value="XM_009253272.1"/>
</dbReference>
<keyword evidence="6 10" id="KW-0067">ATP-binding</keyword>
<comment type="subcellular location">
    <subcellularLocation>
        <location evidence="1">Nucleus</location>
    </subcellularLocation>
</comment>
<dbReference type="OrthoDB" id="196131at2759"/>
<evidence type="ECO:0000256" key="3">
    <source>
        <dbReference type="ARBA" id="ARBA00022741"/>
    </source>
</evidence>
<dbReference type="InterPro" id="IPR011545">
    <property type="entry name" value="DEAD/DEAH_box_helicase_dom"/>
</dbReference>
<dbReference type="GO" id="GO:0005634">
    <property type="term" value="C:nucleus"/>
    <property type="evidence" value="ECO:0007669"/>
    <property type="project" value="UniProtKB-SubCell"/>
</dbReference>
<dbReference type="GO" id="GO:0003724">
    <property type="term" value="F:RNA helicase activity"/>
    <property type="evidence" value="ECO:0007669"/>
    <property type="project" value="UniProtKB-EC"/>
</dbReference>
<dbReference type="FunFam" id="3.40.50.300:FF:000008">
    <property type="entry name" value="ATP-dependent RNA helicase RhlB"/>
    <property type="match status" value="1"/>
</dbReference>
<dbReference type="SUPFAM" id="SSF52540">
    <property type="entry name" value="P-loop containing nucleoside triphosphate hydrolases"/>
    <property type="match status" value="1"/>
</dbReference>
<dbReference type="EC" id="3.6.4.13" evidence="2"/>
<evidence type="ECO:0000259" key="12">
    <source>
        <dbReference type="PROSITE" id="PS51192"/>
    </source>
</evidence>
<dbReference type="PROSITE" id="PS00039">
    <property type="entry name" value="DEAD_ATP_HELICASE"/>
    <property type="match status" value="1"/>
</dbReference>
<feature type="compositionally biased region" description="Gly residues" evidence="11">
    <location>
        <begin position="36"/>
        <end position="47"/>
    </location>
</feature>
<dbReference type="FunFam" id="3.40.50.300:FF:000079">
    <property type="entry name" value="probable ATP-dependent RNA helicase DDX17"/>
    <property type="match status" value="1"/>
</dbReference>
<keyword evidence="16" id="KW-1185">Reference proteome</keyword>
<proteinExistence type="inferred from homology"/>
<dbReference type="AlphaFoldDB" id="K3VWS1"/>
<accession>K3VWS1</accession>
<dbReference type="GO" id="GO:0051880">
    <property type="term" value="F:G-quadruplex DNA binding"/>
    <property type="evidence" value="ECO:0007669"/>
    <property type="project" value="EnsemblFungi"/>
</dbReference>
<dbReference type="GO" id="GO:0006364">
    <property type="term" value="P:rRNA processing"/>
    <property type="evidence" value="ECO:0007669"/>
    <property type="project" value="EnsemblFungi"/>
</dbReference>
<dbReference type="SMART" id="SM00487">
    <property type="entry name" value="DEXDc"/>
    <property type="match status" value="1"/>
</dbReference>
<dbReference type="EMBL" id="AFNW01000004">
    <property type="protein sequence ID" value="EKJ79698.1"/>
    <property type="molecule type" value="Genomic_DNA"/>
</dbReference>
<comment type="caution">
    <text evidence="15">The sequence shown here is derived from an EMBL/GenBank/DDBJ whole genome shotgun (WGS) entry which is preliminary data.</text>
</comment>
<dbReference type="PANTHER" id="PTHR47958">
    <property type="entry name" value="ATP-DEPENDENT RNA HELICASE DBP3"/>
    <property type="match status" value="1"/>
</dbReference>
<keyword evidence="7" id="KW-0539">Nucleus</keyword>
<evidence type="ECO:0000256" key="10">
    <source>
        <dbReference type="RuleBase" id="RU000492"/>
    </source>
</evidence>
<dbReference type="GO" id="GO:0000184">
    <property type="term" value="P:nuclear-transcribed mRNA catabolic process, nonsense-mediated decay"/>
    <property type="evidence" value="ECO:0007669"/>
    <property type="project" value="EnsemblFungi"/>
</dbReference>
<evidence type="ECO:0000256" key="4">
    <source>
        <dbReference type="ARBA" id="ARBA00022801"/>
    </source>
</evidence>
<feature type="region of interest" description="Disordered" evidence="11">
    <location>
        <begin position="1"/>
        <end position="47"/>
    </location>
</feature>
<dbReference type="GO" id="GO:0002151">
    <property type="term" value="F:G-quadruplex RNA binding"/>
    <property type="evidence" value="ECO:0007669"/>
    <property type="project" value="EnsemblFungi"/>
</dbReference>
<feature type="compositionally biased region" description="Gly residues" evidence="11">
    <location>
        <begin position="1"/>
        <end position="24"/>
    </location>
</feature>
<feature type="domain" description="Helicase ATP-binding" evidence="12">
    <location>
        <begin position="168"/>
        <end position="343"/>
    </location>
</feature>
<dbReference type="GO" id="GO:0006369">
    <property type="term" value="P:termination of RNA polymerase II transcription"/>
    <property type="evidence" value="ECO:0007669"/>
    <property type="project" value="EnsemblFungi"/>
</dbReference>
<sequence>MSGYDGGYSGGGGRGGGGYGGGGYGRDRGGDRGGDRNGGGFGGRSNGNGYGGGGYGGGGGGGYGGGGFGGGAGGDRMGALGSGLKNQEWDINTMPKFEKSFYKEHPDVETRSDADVEAFRRKHQMTIAGSNVPKPVETFDEAGFPRYVMDEVKAQGFPAPTAIQSQGWPMALSGRDVVGIAETGSGKTLTYCLPSIVHINAQPLLAPGDGPIVLVLAPTRELAVQIQEEMKKFGRSSRIRNTCVYGGVPKGPQIRDLSRGVEVCIATPGRLIDMLEAGKTNLRRVTYLVLDEADRMLDMGFEPQIRKIIGQIRPDRQTLMWSATWPKEVRALASDFLQDFIQVNIGSMELAANHRITQVVEVVTEMEKRDRMIKHMEKVMENKENKILIFVGTKRVADEITRFLRQDGWPALSIHGDKQQNERDWVLDQFKTGKSPIMVATDVASRGIDVRNITHVLNYDYPNNSEDYIHRIGRTGRAGAMGTAITLFTTDNQKQARDLVNVLQEAKQQIDPRLVEMTRYGGGGGGRGYGGWGRGRGGGRDWDDDVVLSGMKTLNGGD</sequence>
<evidence type="ECO:0000259" key="13">
    <source>
        <dbReference type="PROSITE" id="PS51194"/>
    </source>
</evidence>
<name>K3VWS1_FUSPC</name>
<evidence type="ECO:0000256" key="2">
    <source>
        <dbReference type="ARBA" id="ARBA00012552"/>
    </source>
</evidence>
<dbReference type="InterPro" id="IPR027417">
    <property type="entry name" value="P-loop_NTPase"/>
</dbReference>